<evidence type="ECO:0000256" key="3">
    <source>
        <dbReference type="ARBA" id="ARBA00022989"/>
    </source>
</evidence>
<dbReference type="Proteomes" id="UP000179264">
    <property type="component" value="Unassembled WGS sequence"/>
</dbReference>
<organism evidence="6 7">
    <name type="scientific">Candidatus Zambryskibacteria bacterium RIFCSPHIGHO2_02_38_10.5</name>
    <dbReference type="NCBI Taxonomy" id="1802742"/>
    <lineage>
        <taxon>Bacteria</taxon>
        <taxon>Candidatus Zambryskiibacteriota</taxon>
    </lineage>
</organism>
<sequence length="186" mass="21500">MYRKYILISIVIILISIAILFSMGRLPFCKCEVISIWSSDVMSSEQSQQFADPYTFTHIIHGIALYFLLWLAFGRRLNTLQRFVLAIGMESAWEILENTDYVINRYREATISLDYYGDSIFNSVGDIIAMAVGFFAAWKFPKKVSFGIVVLIELLLLYFIRDNLTINIIMLIHPIESLKHWQAGIQ</sequence>
<dbReference type="InterPro" id="IPR019691">
    <property type="entry name" value="DUF2585"/>
</dbReference>
<comment type="caution">
    <text evidence="6">The sequence shown here is derived from an EMBL/GenBank/DDBJ whole genome shotgun (WGS) entry which is preliminary data.</text>
</comment>
<evidence type="ECO:0000256" key="1">
    <source>
        <dbReference type="ARBA" id="ARBA00022475"/>
    </source>
</evidence>
<evidence type="ECO:0000313" key="7">
    <source>
        <dbReference type="Proteomes" id="UP000179264"/>
    </source>
</evidence>
<feature type="transmembrane region" description="Helical" evidence="5">
    <location>
        <begin position="144"/>
        <end position="160"/>
    </location>
</feature>
<name>A0A1G2T6H1_9BACT</name>
<dbReference type="EMBL" id="MHVL01000038">
    <property type="protein sequence ID" value="OHA92762.1"/>
    <property type="molecule type" value="Genomic_DNA"/>
</dbReference>
<accession>A0A1G2T6H1</accession>
<gene>
    <name evidence="6" type="ORF">A2W58_03235</name>
</gene>
<evidence type="ECO:0000256" key="2">
    <source>
        <dbReference type="ARBA" id="ARBA00022692"/>
    </source>
</evidence>
<dbReference type="AlphaFoldDB" id="A0A1G2T6H1"/>
<dbReference type="GO" id="GO:0005886">
    <property type="term" value="C:plasma membrane"/>
    <property type="evidence" value="ECO:0007669"/>
    <property type="project" value="InterPro"/>
</dbReference>
<dbReference type="Pfam" id="PF10755">
    <property type="entry name" value="DUF2585"/>
    <property type="match status" value="1"/>
</dbReference>
<evidence type="ECO:0000313" key="6">
    <source>
        <dbReference type="EMBL" id="OHA92762.1"/>
    </source>
</evidence>
<protein>
    <submittedName>
        <fullName evidence="6">Uncharacterized protein</fullName>
    </submittedName>
</protein>
<proteinExistence type="predicted"/>
<evidence type="ECO:0000256" key="5">
    <source>
        <dbReference type="SAM" id="Phobius"/>
    </source>
</evidence>
<keyword evidence="2 5" id="KW-0812">Transmembrane</keyword>
<keyword evidence="4 5" id="KW-0472">Membrane</keyword>
<reference evidence="6 7" key="1">
    <citation type="journal article" date="2016" name="Nat. Commun.">
        <title>Thousands of microbial genomes shed light on interconnected biogeochemical processes in an aquifer system.</title>
        <authorList>
            <person name="Anantharaman K."/>
            <person name="Brown C.T."/>
            <person name="Hug L.A."/>
            <person name="Sharon I."/>
            <person name="Castelle C.J."/>
            <person name="Probst A.J."/>
            <person name="Thomas B.C."/>
            <person name="Singh A."/>
            <person name="Wilkins M.J."/>
            <person name="Karaoz U."/>
            <person name="Brodie E.L."/>
            <person name="Williams K.H."/>
            <person name="Hubbard S.S."/>
            <person name="Banfield J.F."/>
        </authorList>
    </citation>
    <scope>NUCLEOTIDE SEQUENCE [LARGE SCALE GENOMIC DNA]</scope>
</reference>
<feature type="transmembrane region" description="Helical" evidence="5">
    <location>
        <begin position="55"/>
        <end position="73"/>
    </location>
</feature>
<keyword evidence="3 5" id="KW-1133">Transmembrane helix</keyword>
<evidence type="ECO:0000256" key="4">
    <source>
        <dbReference type="ARBA" id="ARBA00023136"/>
    </source>
</evidence>
<feature type="transmembrane region" description="Helical" evidence="5">
    <location>
        <begin position="115"/>
        <end position="138"/>
    </location>
</feature>
<keyword evidence="1" id="KW-1003">Cell membrane</keyword>